<feature type="non-terminal residue" evidence="1">
    <location>
        <position position="1"/>
    </location>
</feature>
<dbReference type="AlphaFoldDB" id="X1V835"/>
<protein>
    <submittedName>
        <fullName evidence="1">Uncharacterized protein</fullName>
    </submittedName>
</protein>
<sequence length="89" mass="11036">EDKQRSGYCQFDWWIDMDAYRWLRERIYGRRVLVSNHAVWLSEDLIWAYWGQSEAELVFRQMKDPEFPALRPQFHWTDQNQDDRQVDPN</sequence>
<evidence type="ECO:0000313" key="1">
    <source>
        <dbReference type="EMBL" id="GAJ08846.1"/>
    </source>
</evidence>
<gene>
    <name evidence="1" type="ORF">S12H4_47222</name>
</gene>
<name>X1V835_9ZZZZ</name>
<dbReference type="EMBL" id="BARW01029382">
    <property type="protein sequence ID" value="GAJ08846.1"/>
    <property type="molecule type" value="Genomic_DNA"/>
</dbReference>
<accession>X1V835</accession>
<reference evidence="1" key="1">
    <citation type="journal article" date="2014" name="Front. Microbiol.">
        <title>High frequency of phylogenetically diverse reductive dehalogenase-homologous genes in deep subseafloor sedimentary metagenomes.</title>
        <authorList>
            <person name="Kawai M."/>
            <person name="Futagami T."/>
            <person name="Toyoda A."/>
            <person name="Takaki Y."/>
            <person name="Nishi S."/>
            <person name="Hori S."/>
            <person name="Arai W."/>
            <person name="Tsubouchi T."/>
            <person name="Morono Y."/>
            <person name="Uchiyama I."/>
            <person name="Ito T."/>
            <person name="Fujiyama A."/>
            <person name="Inagaki F."/>
            <person name="Takami H."/>
        </authorList>
    </citation>
    <scope>NUCLEOTIDE SEQUENCE</scope>
    <source>
        <strain evidence="1">Expedition CK06-06</strain>
    </source>
</reference>
<proteinExistence type="predicted"/>
<comment type="caution">
    <text evidence="1">The sequence shown here is derived from an EMBL/GenBank/DDBJ whole genome shotgun (WGS) entry which is preliminary data.</text>
</comment>
<organism evidence="1">
    <name type="scientific">marine sediment metagenome</name>
    <dbReference type="NCBI Taxonomy" id="412755"/>
    <lineage>
        <taxon>unclassified sequences</taxon>
        <taxon>metagenomes</taxon>
        <taxon>ecological metagenomes</taxon>
    </lineage>
</organism>